<organism evidence="1 2">
    <name type="scientific">Guyanagaster necrorhizus</name>
    <dbReference type="NCBI Taxonomy" id="856835"/>
    <lineage>
        <taxon>Eukaryota</taxon>
        <taxon>Fungi</taxon>
        <taxon>Dikarya</taxon>
        <taxon>Basidiomycota</taxon>
        <taxon>Agaricomycotina</taxon>
        <taxon>Agaricomycetes</taxon>
        <taxon>Agaricomycetidae</taxon>
        <taxon>Agaricales</taxon>
        <taxon>Marasmiineae</taxon>
        <taxon>Physalacriaceae</taxon>
        <taxon>Guyanagaster</taxon>
    </lineage>
</organism>
<protein>
    <submittedName>
        <fullName evidence="1">Uncharacterized protein</fullName>
    </submittedName>
</protein>
<dbReference type="AlphaFoldDB" id="A0A9P7VVE5"/>
<evidence type="ECO:0000313" key="1">
    <source>
        <dbReference type="EMBL" id="KAG7447572.1"/>
    </source>
</evidence>
<dbReference type="OrthoDB" id="10267058at2759"/>
<gene>
    <name evidence="1" type="ORF">BT62DRAFT_1004329</name>
</gene>
<evidence type="ECO:0000313" key="2">
    <source>
        <dbReference type="Proteomes" id="UP000812287"/>
    </source>
</evidence>
<dbReference type="SUPFAM" id="SSF52972">
    <property type="entry name" value="ITPase-like"/>
    <property type="match status" value="1"/>
</dbReference>
<dbReference type="RefSeq" id="XP_043041072.1">
    <property type="nucleotide sequence ID" value="XM_043177020.1"/>
</dbReference>
<name>A0A9P7VVE5_9AGAR</name>
<dbReference type="Proteomes" id="UP000812287">
    <property type="component" value="Unassembled WGS sequence"/>
</dbReference>
<dbReference type="EMBL" id="MU250531">
    <property type="protein sequence ID" value="KAG7447572.1"/>
    <property type="molecule type" value="Genomic_DNA"/>
</dbReference>
<accession>A0A9P7VVE5</accession>
<dbReference type="GeneID" id="66099307"/>
<reference evidence="1" key="1">
    <citation type="submission" date="2020-11" db="EMBL/GenBank/DDBJ databases">
        <title>Adaptations for nitrogen fixation in a non-lichenized fungal sporocarp promotes dispersal by wood-feeding termites.</title>
        <authorList>
            <consortium name="DOE Joint Genome Institute"/>
            <person name="Koch R.A."/>
            <person name="Yoon G."/>
            <person name="Arayal U."/>
            <person name="Lail K."/>
            <person name="Amirebrahimi M."/>
            <person name="Labutti K."/>
            <person name="Lipzen A."/>
            <person name="Riley R."/>
            <person name="Barry K."/>
            <person name="Henrissat B."/>
            <person name="Grigoriev I.V."/>
            <person name="Herr J.R."/>
            <person name="Aime M.C."/>
        </authorList>
    </citation>
    <scope>NUCLEOTIDE SEQUENCE</scope>
    <source>
        <strain evidence="1">MCA 3950</strain>
    </source>
</reference>
<dbReference type="Gene3D" id="3.90.950.10">
    <property type="match status" value="1"/>
</dbReference>
<keyword evidence="2" id="KW-1185">Reference proteome</keyword>
<proteinExistence type="predicted"/>
<dbReference type="InterPro" id="IPR029001">
    <property type="entry name" value="ITPase-like_fam"/>
</dbReference>
<sequence>MLLDLSRRVCEVMSGVAHIPSSRRQNTSNPLNPKHLVEAYVDSGEGVDRACGFAIQGLGGLLI</sequence>
<comment type="caution">
    <text evidence="1">The sequence shown here is derived from an EMBL/GenBank/DDBJ whole genome shotgun (WGS) entry which is preliminary data.</text>
</comment>